<feature type="compositionally biased region" description="Basic and acidic residues" evidence="3">
    <location>
        <begin position="752"/>
        <end position="786"/>
    </location>
</feature>
<evidence type="ECO:0000259" key="4">
    <source>
        <dbReference type="Pfam" id="PF12366"/>
    </source>
</evidence>
<evidence type="ECO:0000313" key="6">
    <source>
        <dbReference type="Proteomes" id="UP001652628"/>
    </source>
</evidence>
<keyword evidence="6" id="KW-1185">Reference proteome</keyword>
<sequence>MVKMVKGAASTKDAVSLISESEILERQKNYTIRLHDIGVACSTFKNSLAQFRDLEEERTNQDRWDQFTRCDGLPKVRSPVEIRTFLAKIRHFEEIETNNSIDWTLGVDERSILTQNIYHKDLTRATLQETSCDNPGSYFETNLKNCLEILRQVDALMDNEVEMERMSLKVQLDLMEVYKDVQREIESLFDRLTYRLLRMQKVYMESANGIVARWSHSCDSWRMDLWGLYNVPIIFKQLDVPLMLADFKATQVTVQLPLSVLCDCVTLRCVHTSFDHRSEDAKSYETPTVDASVVPISGITEMEESVVGEWLMQHDIQEETLESMNQKREEYEELMQLIAERTEQAAKEAKFGKAADGSKRPKIVIPKTPKMVPLVPQGMFPEIYNEFLQREDNQYKKFLDSYYHPKLLRLSSEEINLRECIIIGGVYNITFVRRPDQTQYEKFNIILHEDGRLLHIIADVVARVEGNFRSTHVSDFTRMTFASSQLKLDDNELPFFVVTVKLPPDLCRWGKPEVCHYLREVEAPPRTPDRSTLVTLNIVEPQRISSQLVQREDSAIRSTFGNQFYPTLRSILRQSITYAPNLEKGSPIQDFHLNKALNKIEIMKLKNICLPRIISSFKLPSEFTEDNLTSEAQKSRPNRLLKRTETDLAVETKLAPPEDFDYASQERPERVFPIFEKTVPVAFSPAGNSNTTDSTDTTTACGLLSTLETIKGKYLRKPLQLLEQIEVVPKKAEKRLEVKNVEVVKSSSSLRDKVSAANVSDRRSFTNASERKSATEDLARGPEQKATRRSGSVNRRRSARKSGKVEDPFKFRYEEREPGVLLDHWTKEHIIESTIDHQTNTLTFRTTRLGIFGLAFKRYEHFPFRDWCLQPNENNPDEIILSLDTFHARMFFYITSQGVRGYVTDLTKGYTAKPVKYLEIVEPISDFRVLRKLLVEKNFNIFAENDASFYITNGYFSIKHVATELHTYNTMALQCKLMKFYRSSWNRLATRRDVIMDMKIAKDNSDFSEVTMRITPEKTTFVKISEMCSDDINVVKLRYEETWRNVNNYNDFGQAIQSLNPHSQEGSNKEAMLFVYIKRLLNEIRPLSYS</sequence>
<dbReference type="InterPro" id="IPR031826">
    <property type="entry name" value="IC97/Casc1_N"/>
</dbReference>
<protein>
    <recommendedName>
        <fullName evidence="8">CASC1 C-terminal domain-containing protein</fullName>
    </recommendedName>
</protein>
<dbReference type="InterPro" id="IPR022110">
    <property type="entry name" value="CASC1_C"/>
</dbReference>
<evidence type="ECO:0000256" key="1">
    <source>
        <dbReference type="ARBA" id="ARBA00024332"/>
    </source>
</evidence>
<keyword evidence="2" id="KW-0175">Coiled coil</keyword>
<gene>
    <name evidence="7" type="primary">LOC108013563</name>
</gene>
<evidence type="ECO:0000256" key="3">
    <source>
        <dbReference type="SAM" id="MobiDB-lite"/>
    </source>
</evidence>
<accession>A0AB40DDR7</accession>
<dbReference type="GO" id="GO:0048487">
    <property type="term" value="F:beta-tubulin binding"/>
    <property type="evidence" value="ECO:0007669"/>
    <property type="project" value="TreeGrafter"/>
</dbReference>
<dbReference type="GeneID" id="108013563"/>
<dbReference type="AlphaFoldDB" id="A0AB40DDR7"/>
<evidence type="ECO:0000259" key="5">
    <source>
        <dbReference type="Pfam" id="PF15927"/>
    </source>
</evidence>
<feature type="region of interest" description="Disordered" evidence="3">
    <location>
        <begin position="752"/>
        <end position="802"/>
    </location>
</feature>
<name>A0AB40DDR7_DROSZ</name>
<dbReference type="Pfam" id="PF15927">
    <property type="entry name" value="Casc1_N"/>
    <property type="match status" value="1"/>
</dbReference>
<proteinExistence type="inferred from homology"/>
<organism evidence="6 7">
    <name type="scientific">Drosophila suzukii</name>
    <name type="common">Spotted-wing drosophila fruit fly</name>
    <dbReference type="NCBI Taxonomy" id="28584"/>
    <lineage>
        <taxon>Eukaryota</taxon>
        <taxon>Metazoa</taxon>
        <taxon>Ecdysozoa</taxon>
        <taxon>Arthropoda</taxon>
        <taxon>Hexapoda</taxon>
        <taxon>Insecta</taxon>
        <taxon>Pterygota</taxon>
        <taxon>Neoptera</taxon>
        <taxon>Endopterygota</taxon>
        <taxon>Diptera</taxon>
        <taxon>Brachycera</taxon>
        <taxon>Muscomorpha</taxon>
        <taxon>Ephydroidea</taxon>
        <taxon>Drosophilidae</taxon>
        <taxon>Drosophila</taxon>
        <taxon>Sophophora</taxon>
    </lineage>
</organism>
<feature type="domain" description="CASC1 C-terminal" evidence="4">
    <location>
        <begin position="823"/>
        <end position="1042"/>
    </location>
</feature>
<dbReference type="Pfam" id="PF12366">
    <property type="entry name" value="Casc1_C"/>
    <property type="match status" value="1"/>
</dbReference>
<dbReference type="InterPro" id="IPR023247">
    <property type="entry name" value="IC97/Dnai7-like"/>
</dbReference>
<evidence type="ECO:0000313" key="7">
    <source>
        <dbReference type="RefSeq" id="XP_065720642.2"/>
    </source>
</evidence>
<dbReference type="GO" id="GO:0008017">
    <property type="term" value="F:microtubule binding"/>
    <property type="evidence" value="ECO:0007669"/>
    <property type="project" value="TreeGrafter"/>
</dbReference>
<dbReference type="Proteomes" id="UP001652628">
    <property type="component" value="Chromosome 3"/>
</dbReference>
<reference evidence="7" key="1">
    <citation type="submission" date="2025-08" db="UniProtKB">
        <authorList>
            <consortium name="RefSeq"/>
        </authorList>
    </citation>
    <scope>IDENTIFICATION</scope>
</reference>
<dbReference type="RefSeq" id="XP_065720642.2">
    <property type="nucleotide sequence ID" value="XM_065864570.2"/>
</dbReference>
<evidence type="ECO:0008006" key="8">
    <source>
        <dbReference type="Google" id="ProtNLM"/>
    </source>
</evidence>
<feature type="domain" description="IC97/Casc1 N-terminal" evidence="5">
    <location>
        <begin position="42"/>
        <end position="226"/>
    </location>
</feature>
<comment type="similarity">
    <text evidence="1">Belongs to the DNAI7 family.</text>
</comment>
<evidence type="ECO:0000256" key="2">
    <source>
        <dbReference type="SAM" id="Coils"/>
    </source>
</evidence>
<feature type="coiled-coil region" evidence="2">
    <location>
        <begin position="314"/>
        <end position="348"/>
    </location>
</feature>
<dbReference type="PANTHER" id="PTHR20929:SF11">
    <property type="entry name" value="DYNEIN AXONEMAL INTERMEDIATE CHAIN 7"/>
    <property type="match status" value="1"/>
</dbReference>
<dbReference type="PANTHER" id="PTHR20929">
    <property type="entry name" value="LUNG ADENOMA SUSCEPTIBILITY 1-RELATED"/>
    <property type="match status" value="1"/>
</dbReference>